<keyword evidence="1" id="KW-0812">Transmembrane</keyword>
<proteinExistence type="predicted"/>
<sequence>MSAGTPSSSDTPGGHLPPLVYKLGHEELVIRRRYEVLSIVNDILVGLWFLVGSILFFSEATTYLGTWFFVIGSVELLIPAGDPVLPPGAPAARAAGAGHADRLRPRLLSDPVSDPVTRLAAGFRRGVGPAISRG</sequence>
<evidence type="ECO:0000259" key="2">
    <source>
        <dbReference type="Pfam" id="PF14145"/>
    </source>
</evidence>
<dbReference type="RefSeq" id="WP_420791700.1">
    <property type="nucleotide sequence ID" value="NZ_BAABHQ010000004.1"/>
</dbReference>
<evidence type="ECO:0000313" key="3">
    <source>
        <dbReference type="EMBL" id="GAA4871137.1"/>
    </source>
</evidence>
<keyword evidence="1" id="KW-0472">Membrane</keyword>
<dbReference type="Pfam" id="PF14145">
    <property type="entry name" value="YrhK"/>
    <property type="match status" value="1"/>
</dbReference>
<dbReference type="EMBL" id="BAABHQ010000004">
    <property type="protein sequence ID" value="GAA4871137.1"/>
    <property type="molecule type" value="Genomic_DNA"/>
</dbReference>
<evidence type="ECO:0000256" key="1">
    <source>
        <dbReference type="SAM" id="Phobius"/>
    </source>
</evidence>
<feature type="transmembrane region" description="Helical" evidence="1">
    <location>
        <begin position="39"/>
        <end position="58"/>
    </location>
</feature>
<gene>
    <name evidence="3" type="ORF">GCM10023203_20650</name>
</gene>
<dbReference type="InterPro" id="IPR025424">
    <property type="entry name" value="YrhK_domain"/>
</dbReference>
<feature type="domain" description="YrhK" evidence="2">
    <location>
        <begin position="32"/>
        <end position="79"/>
    </location>
</feature>
<keyword evidence="4" id="KW-1185">Reference proteome</keyword>
<keyword evidence="1" id="KW-1133">Transmembrane helix</keyword>
<accession>A0ABP9EB48</accession>
<dbReference type="Proteomes" id="UP001500457">
    <property type="component" value="Unassembled WGS sequence"/>
</dbReference>
<organism evidence="3 4">
    <name type="scientific">Actinomycetospora straminea</name>
    <dbReference type="NCBI Taxonomy" id="663607"/>
    <lineage>
        <taxon>Bacteria</taxon>
        <taxon>Bacillati</taxon>
        <taxon>Actinomycetota</taxon>
        <taxon>Actinomycetes</taxon>
        <taxon>Pseudonocardiales</taxon>
        <taxon>Pseudonocardiaceae</taxon>
        <taxon>Actinomycetospora</taxon>
    </lineage>
</organism>
<reference evidence="4" key="1">
    <citation type="journal article" date="2019" name="Int. J. Syst. Evol. Microbiol.">
        <title>The Global Catalogue of Microorganisms (GCM) 10K type strain sequencing project: providing services to taxonomists for standard genome sequencing and annotation.</title>
        <authorList>
            <consortium name="The Broad Institute Genomics Platform"/>
            <consortium name="The Broad Institute Genome Sequencing Center for Infectious Disease"/>
            <person name="Wu L."/>
            <person name="Ma J."/>
        </authorList>
    </citation>
    <scope>NUCLEOTIDE SEQUENCE [LARGE SCALE GENOMIC DNA]</scope>
    <source>
        <strain evidence="4">JCM 17983</strain>
    </source>
</reference>
<evidence type="ECO:0000313" key="4">
    <source>
        <dbReference type="Proteomes" id="UP001500457"/>
    </source>
</evidence>
<comment type="caution">
    <text evidence="3">The sequence shown here is derived from an EMBL/GenBank/DDBJ whole genome shotgun (WGS) entry which is preliminary data.</text>
</comment>
<name>A0ABP9EB48_9PSEU</name>
<protein>
    <recommendedName>
        <fullName evidence="2">YrhK domain-containing protein</fullName>
    </recommendedName>
</protein>